<feature type="compositionally biased region" description="Basic and acidic residues" evidence="1">
    <location>
        <begin position="272"/>
        <end position="284"/>
    </location>
</feature>
<dbReference type="GO" id="GO:0005737">
    <property type="term" value="C:cytoplasm"/>
    <property type="evidence" value="ECO:0007669"/>
    <property type="project" value="TreeGrafter"/>
</dbReference>
<evidence type="ECO:0000313" key="3">
    <source>
        <dbReference type="Proteomes" id="UP000195570"/>
    </source>
</evidence>
<evidence type="ECO:0000313" key="2">
    <source>
        <dbReference type="EMBL" id="SCU69923.1"/>
    </source>
</evidence>
<feature type="region of interest" description="Disordered" evidence="1">
    <location>
        <begin position="248"/>
        <end position="284"/>
    </location>
</feature>
<evidence type="ECO:0008006" key="4">
    <source>
        <dbReference type="Google" id="ProtNLM"/>
    </source>
</evidence>
<evidence type="ECO:0000256" key="1">
    <source>
        <dbReference type="SAM" id="MobiDB-lite"/>
    </source>
</evidence>
<dbReference type="Proteomes" id="UP000195570">
    <property type="component" value="Unassembled WGS sequence"/>
</dbReference>
<dbReference type="RefSeq" id="XP_067080812.1">
    <property type="nucleotide sequence ID" value="XM_067224711.1"/>
</dbReference>
<dbReference type="GeneID" id="92375432"/>
<reference evidence="2" key="1">
    <citation type="submission" date="2016-09" db="EMBL/GenBank/DDBJ databases">
        <authorList>
            <person name="Hebert L."/>
            <person name="Moumen B."/>
        </authorList>
    </citation>
    <scope>NUCLEOTIDE SEQUENCE [LARGE SCALE GENOMIC DNA]</scope>
    <source>
        <strain evidence="2">OVI</strain>
    </source>
</reference>
<feature type="region of interest" description="Disordered" evidence="1">
    <location>
        <begin position="501"/>
        <end position="539"/>
    </location>
</feature>
<feature type="compositionally biased region" description="Basic and acidic residues" evidence="1">
    <location>
        <begin position="511"/>
        <end position="527"/>
    </location>
</feature>
<name>A0A1G4ICF6_TRYEQ</name>
<dbReference type="PANTHER" id="PTHR16453">
    <property type="entry name" value="WD40 DOMAIN-CONTAINING PROTEIN MIO FAMILY MEMBER"/>
    <property type="match status" value="1"/>
</dbReference>
<comment type="caution">
    <text evidence="2">The sequence shown here is derived from an EMBL/GenBank/DDBJ whole genome shotgun (WGS) entry which is preliminary data.</text>
</comment>
<protein>
    <recommendedName>
        <fullName evidence="4">WD repeat protein mio zinc-ribbon like domain-containing protein</fullName>
    </recommendedName>
</protein>
<accession>A0A1G4ICF6</accession>
<dbReference type="AlphaFoldDB" id="A0A1G4ICF6"/>
<dbReference type="InterPro" id="IPR037593">
    <property type="entry name" value="MIOS/Sea4"/>
</dbReference>
<organism evidence="2 3">
    <name type="scientific">Trypanosoma equiperdum</name>
    <dbReference type="NCBI Taxonomy" id="5694"/>
    <lineage>
        <taxon>Eukaryota</taxon>
        <taxon>Discoba</taxon>
        <taxon>Euglenozoa</taxon>
        <taxon>Kinetoplastea</taxon>
        <taxon>Metakinetoplastina</taxon>
        <taxon>Trypanosomatida</taxon>
        <taxon>Trypanosomatidae</taxon>
        <taxon>Trypanosoma</taxon>
    </lineage>
</organism>
<dbReference type="PANTHER" id="PTHR16453:SF9">
    <property type="entry name" value="GATOR COMPLEX PROTEIN MIOS"/>
    <property type="match status" value="1"/>
</dbReference>
<sequence>MKYFACRLDDHNGFGLLIGHTLSYFTARRATTKGFSTATPKSAGSGTDGEDAFNFHVQYTVTLPHVFGFAPKCFSMANYSLYGVDMAIIGGSNGVLGVVVMHDGSIVYAPDRSPEVMNANNQRSATTTSVWALSCAARSLPSVRMLDTASTLKQVAGATSSPPFPQPMPLADRGVGTVTWIQNDALVFVGFTSGQVEWYRVTTRIRQPESKEKSSELINIGTVGRPTRSGCVTGAFPANGDMFAGMTNPSGANHRTSDSFPHHQSTWVNRQSRREGAPQLGSKEEHKDGWFVDICSHYSSNYFAETGGFVTSEYFPATGLVLAAAERALYVFTRKQPETTLCCVPRTGCTYISCHPSLPLVACLGCGNKTPNINGDPGEGSCALQVLEWTDEGEMCPVTEICVLTPSSDSSARCCSHLNCSWNQGAELQLAVCNMKECAIQLLNLSRAEEWVHCETVPTARRRWYEIIFNRELHHPLRSLVNAEFILPRVLEQDRKLAKPPAFASDPAAGCHERKGSHPRDSLETKRGSTATLSKEAPPALLAPNPVQDGEGCLVKNTVAGDERSTQSRTSEIAPCRAVPSVSTVPHVIVVNTVGEIAVTPLHTETKVAFFGLNSIVAGIGATVCAIKTPAKETSISGCCAGAPTATITLSVPFPSRSVPVTAREEQARASMADTIDIEEHMRKRLAAGFGVPAAANVEALTKLNGTSAYDVDERVLFSYIAIMEKVGLVRCDGPVPSIVELLTLRGAPNTTQLTDMGLLPHNTAVVCRSSTSQNDSRRLLLLHLLNWIPSRSESPQRNQQTPATRADVERAVVVDVLHRQRLRAATFLRQQLHIDSNYSIVAGLIENYDKVASAMNDCAGEVREPFLQRLSPWLRVVFTFEADKMAVYKNEALPFWDRVAIALILEHDTKLLVELLRNTFAPLCNMVQELLLFGGISAKTCQLMQTIVDCTGDFQLAACLFARIGVHATATRGTVREGESAFNRNGVHDDSSWFKESSTGRRDEVNTVANYWALWSGAYRSFLDNEREFVKRVVFDQQCQNCSKLLYSGEHGTRTKIEVLERSNSTGHAAGGPVTTLQLPVANQRRCYVCSSSVRLGPLMARSSYAHCAVCGHGGHIHHLQAWFLAHQKCAAAGCGCHCAVDGHVS</sequence>
<dbReference type="VEuPathDB" id="TriTrypDB:TEOVI_000149200"/>
<keyword evidence="3" id="KW-1185">Reference proteome</keyword>
<proteinExistence type="predicted"/>
<gene>
    <name evidence="2" type="ORF">TEOVI_000149200</name>
</gene>
<dbReference type="EMBL" id="CZPT02001330">
    <property type="protein sequence ID" value="SCU69923.1"/>
    <property type="molecule type" value="Genomic_DNA"/>
</dbReference>